<name>A0A238WJA6_9RHOB</name>
<organism evidence="1 2">
    <name type="scientific">Puniceibacterium sediminis</name>
    <dbReference type="NCBI Taxonomy" id="1608407"/>
    <lineage>
        <taxon>Bacteria</taxon>
        <taxon>Pseudomonadati</taxon>
        <taxon>Pseudomonadota</taxon>
        <taxon>Alphaproteobacteria</taxon>
        <taxon>Rhodobacterales</taxon>
        <taxon>Paracoccaceae</taxon>
        <taxon>Puniceibacterium</taxon>
    </lineage>
</organism>
<accession>A0A238WJA6</accession>
<dbReference type="OrthoDB" id="7859107at2"/>
<gene>
    <name evidence="1" type="ORF">SAMN06265370_10664</name>
</gene>
<dbReference type="Proteomes" id="UP000198417">
    <property type="component" value="Unassembled WGS sequence"/>
</dbReference>
<dbReference type="EMBL" id="FZNN01000006">
    <property type="protein sequence ID" value="SNR46645.1"/>
    <property type="molecule type" value="Genomic_DNA"/>
</dbReference>
<evidence type="ECO:0000313" key="2">
    <source>
        <dbReference type="Proteomes" id="UP000198417"/>
    </source>
</evidence>
<keyword evidence="2" id="KW-1185">Reference proteome</keyword>
<dbReference type="AlphaFoldDB" id="A0A238WJA6"/>
<evidence type="ECO:0000313" key="1">
    <source>
        <dbReference type="EMBL" id="SNR46645.1"/>
    </source>
</evidence>
<sequence>MIIVAGLVVAFVLIALFSNRKTRLCRWRENRSKGQAAYSCIYCGAKTSGLPGQAPKTCLRQTSENSQ</sequence>
<reference evidence="1 2" key="1">
    <citation type="submission" date="2017-06" db="EMBL/GenBank/DDBJ databases">
        <authorList>
            <person name="Kim H.J."/>
            <person name="Triplett B.A."/>
        </authorList>
    </citation>
    <scope>NUCLEOTIDE SEQUENCE [LARGE SCALE GENOMIC DNA]</scope>
    <source>
        <strain evidence="1 2">DSM 29052</strain>
    </source>
</reference>
<proteinExistence type="predicted"/>
<protein>
    <submittedName>
        <fullName evidence="1">Uncharacterized protein</fullName>
    </submittedName>
</protein>